<dbReference type="Proteomes" id="UP001177021">
    <property type="component" value="Unassembled WGS sequence"/>
</dbReference>
<organism evidence="1 2">
    <name type="scientific">Trifolium pratense</name>
    <name type="common">Red clover</name>
    <dbReference type="NCBI Taxonomy" id="57577"/>
    <lineage>
        <taxon>Eukaryota</taxon>
        <taxon>Viridiplantae</taxon>
        <taxon>Streptophyta</taxon>
        <taxon>Embryophyta</taxon>
        <taxon>Tracheophyta</taxon>
        <taxon>Spermatophyta</taxon>
        <taxon>Magnoliopsida</taxon>
        <taxon>eudicotyledons</taxon>
        <taxon>Gunneridae</taxon>
        <taxon>Pentapetalae</taxon>
        <taxon>rosids</taxon>
        <taxon>fabids</taxon>
        <taxon>Fabales</taxon>
        <taxon>Fabaceae</taxon>
        <taxon>Papilionoideae</taxon>
        <taxon>50 kb inversion clade</taxon>
        <taxon>NPAAA clade</taxon>
        <taxon>Hologalegina</taxon>
        <taxon>IRL clade</taxon>
        <taxon>Trifolieae</taxon>
        <taxon>Trifolium</taxon>
    </lineage>
</organism>
<accession>A0ACB0MEG8</accession>
<gene>
    <name evidence="1" type="ORF">MILVUS5_LOCUS41493</name>
</gene>
<reference evidence="1" key="1">
    <citation type="submission" date="2023-10" db="EMBL/GenBank/DDBJ databases">
        <authorList>
            <person name="Rodriguez Cubillos JULIANA M."/>
            <person name="De Vega J."/>
        </authorList>
    </citation>
    <scope>NUCLEOTIDE SEQUENCE</scope>
</reference>
<sequence length="394" mass="44715">MDLKKSGRCQEDVALTLTKHLFLKQDSQQKNLVFSPLSLFVVLSVMAAGSEGYALDELLTFLQFDSIHNLMSFFSQLVSPALFSDDRMCFINGMWADESLPLSHSFKQLVATHYNTTLASVDFKTKGDQVCHEVNLWVEKETNGLITKLLHPSMVSKLPTGLVFANAMCFKGVWKHKFMDTAFQHSFHLFNGTEVIAPFMDSKQREHFIGIFDGFKVLRLSYRQGRDKTRRFSMYIFLPDAKDGLLALIEKLASESDFLKDKFPRRKVEVRQFTIPKFKISFSFEASNVLHELGMSSPFFLTKVVEGMNPPLGVESINHNAFVEVNEKGTIASANTVMVALRGSRRATPTDFVADHPFLFLIREDFSGTILFIGQVLNPLDGADEHTTHIYRRK</sequence>
<name>A0ACB0MEG8_TRIPR</name>
<evidence type="ECO:0000313" key="1">
    <source>
        <dbReference type="EMBL" id="CAJ2679394.1"/>
    </source>
</evidence>
<keyword evidence="2" id="KW-1185">Reference proteome</keyword>
<protein>
    <submittedName>
        <fullName evidence="1">Uncharacterized protein</fullName>
    </submittedName>
</protein>
<proteinExistence type="predicted"/>
<comment type="caution">
    <text evidence="1">The sequence shown here is derived from an EMBL/GenBank/DDBJ whole genome shotgun (WGS) entry which is preliminary data.</text>
</comment>
<evidence type="ECO:0000313" key="2">
    <source>
        <dbReference type="Proteomes" id="UP001177021"/>
    </source>
</evidence>
<dbReference type="EMBL" id="CASHSV030000823">
    <property type="protein sequence ID" value="CAJ2679394.1"/>
    <property type="molecule type" value="Genomic_DNA"/>
</dbReference>